<dbReference type="GO" id="GO:0006362">
    <property type="term" value="P:transcription elongation by RNA polymerase I"/>
    <property type="evidence" value="ECO:0007669"/>
    <property type="project" value="TreeGrafter"/>
</dbReference>
<dbReference type="InterPro" id="IPR022905">
    <property type="entry name" value="Rpo11-like"/>
</dbReference>
<dbReference type="InterPro" id="IPR008193">
    <property type="entry name" value="RNA_pol_Rpb11_13-16kDa_CS"/>
</dbReference>
<evidence type="ECO:0000313" key="9">
    <source>
        <dbReference type="EMBL" id="KAK3100107.1"/>
    </source>
</evidence>
<dbReference type="GO" id="GO:0005736">
    <property type="term" value="C:RNA polymerase I complex"/>
    <property type="evidence" value="ECO:0007669"/>
    <property type="project" value="TreeGrafter"/>
</dbReference>
<evidence type="ECO:0000313" key="10">
    <source>
        <dbReference type="Proteomes" id="UP001186944"/>
    </source>
</evidence>
<dbReference type="InterPro" id="IPR033898">
    <property type="entry name" value="RNAP_AC19"/>
</dbReference>
<organism evidence="9 10">
    <name type="scientific">Pinctada imbricata</name>
    <name type="common">Atlantic pearl-oyster</name>
    <name type="synonym">Pinctada martensii</name>
    <dbReference type="NCBI Taxonomy" id="66713"/>
    <lineage>
        <taxon>Eukaryota</taxon>
        <taxon>Metazoa</taxon>
        <taxon>Spiralia</taxon>
        <taxon>Lophotrochozoa</taxon>
        <taxon>Mollusca</taxon>
        <taxon>Bivalvia</taxon>
        <taxon>Autobranchia</taxon>
        <taxon>Pteriomorphia</taxon>
        <taxon>Pterioida</taxon>
        <taxon>Pterioidea</taxon>
        <taxon>Pteriidae</taxon>
        <taxon>Pinctada</taxon>
    </lineage>
</organism>
<dbReference type="GO" id="GO:0003677">
    <property type="term" value="F:DNA binding"/>
    <property type="evidence" value="ECO:0007669"/>
    <property type="project" value="InterPro"/>
</dbReference>
<dbReference type="PANTHER" id="PTHR13946:SF28">
    <property type="entry name" value="DNA-DIRECTED RNA POLYMERASES I AND III SUBUNIT RPAC2"/>
    <property type="match status" value="1"/>
</dbReference>
<feature type="domain" description="DNA-directed RNA polymerase RBP11-like dimerisation" evidence="8">
    <location>
        <begin position="25"/>
        <end position="96"/>
    </location>
</feature>
<dbReference type="GO" id="GO:0006383">
    <property type="term" value="P:transcription by RNA polymerase III"/>
    <property type="evidence" value="ECO:0007669"/>
    <property type="project" value="TreeGrafter"/>
</dbReference>
<proteinExistence type="inferred from homology"/>
<dbReference type="InterPro" id="IPR009025">
    <property type="entry name" value="RBP11-like_dimer"/>
</dbReference>
<evidence type="ECO:0000256" key="1">
    <source>
        <dbReference type="ARBA" id="ARBA00004123"/>
    </source>
</evidence>
<dbReference type="GO" id="GO:0046983">
    <property type="term" value="F:protein dimerization activity"/>
    <property type="evidence" value="ECO:0007669"/>
    <property type="project" value="InterPro"/>
</dbReference>
<dbReference type="PANTHER" id="PTHR13946">
    <property type="entry name" value="DNA-DIRECTED RNA POLYMERASE I,II,III"/>
    <property type="match status" value="1"/>
</dbReference>
<dbReference type="GO" id="GO:0005666">
    <property type="term" value="C:RNA polymerase III complex"/>
    <property type="evidence" value="ECO:0007669"/>
    <property type="project" value="TreeGrafter"/>
</dbReference>
<comment type="subcellular location">
    <subcellularLocation>
        <location evidence="1">Nucleus</location>
    </subcellularLocation>
</comment>
<name>A0AA88Y8M8_PINIB</name>
<dbReference type="FunFam" id="3.30.1360.10:FF:000006">
    <property type="entry name" value="DNA-directed RNA polymerases I and III subunit RPAC2"/>
    <property type="match status" value="1"/>
</dbReference>
<keyword evidence="4" id="KW-0804">Transcription</keyword>
<dbReference type="CDD" id="cd07029">
    <property type="entry name" value="RNAP_I_III_AC19"/>
    <property type="match status" value="1"/>
</dbReference>
<evidence type="ECO:0000256" key="7">
    <source>
        <dbReference type="ARBA" id="ARBA00031757"/>
    </source>
</evidence>
<evidence type="ECO:0000256" key="6">
    <source>
        <dbReference type="ARBA" id="ARBA00025751"/>
    </source>
</evidence>
<comment type="caution">
    <text evidence="9">The sequence shown here is derived from an EMBL/GenBank/DDBJ whole genome shotgun (WGS) entry which is preliminary data.</text>
</comment>
<dbReference type="Proteomes" id="UP001186944">
    <property type="component" value="Unassembled WGS sequence"/>
</dbReference>
<dbReference type="EMBL" id="VSWD01000006">
    <property type="protein sequence ID" value="KAK3100107.1"/>
    <property type="molecule type" value="Genomic_DNA"/>
</dbReference>
<gene>
    <name evidence="9" type="ORF">FSP39_014889</name>
</gene>
<evidence type="ECO:0000256" key="4">
    <source>
        <dbReference type="ARBA" id="ARBA00023163"/>
    </source>
</evidence>
<protein>
    <recommendedName>
        <fullName evidence="2">DNA-directed RNA polymerases I and III subunit RPAC2</fullName>
    </recommendedName>
    <alternativeName>
        <fullName evidence="7">DNA-directed RNA polymerase I subunit D</fullName>
    </alternativeName>
</protein>
<evidence type="ECO:0000259" key="8">
    <source>
        <dbReference type="Pfam" id="PF13656"/>
    </source>
</evidence>
<dbReference type="SUPFAM" id="SSF55257">
    <property type="entry name" value="RBP11-like subunits of RNA polymerase"/>
    <property type="match status" value="1"/>
</dbReference>
<evidence type="ECO:0000256" key="2">
    <source>
        <dbReference type="ARBA" id="ARBA00022079"/>
    </source>
</evidence>
<evidence type="ECO:0000256" key="5">
    <source>
        <dbReference type="ARBA" id="ARBA00023242"/>
    </source>
</evidence>
<keyword evidence="5" id="KW-0539">Nucleus</keyword>
<evidence type="ECO:0000256" key="3">
    <source>
        <dbReference type="ARBA" id="ARBA00022478"/>
    </source>
</evidence>
<reference evidence="9" key="1">
    <citation type="submission" date="2019-08" db="EMBL/GenBank/DDBJ databases">
        <title>The improved chromosome-level genome for the pearl oyster Pinctada fucata martensii using PacBio sequencing and Hi-C.</title>
        <authorList>
            <person name="Zheng Z."/>
        </authorList>
    </citation>
    <scope>NUCLEOTIDE SEQUENCE</scope>
    <source>
        <strain evidence="9">ZZ-2019</strain>
        <tissue evidence="9">Adductor muscle</tissue>
    </source>
</reference>
<dbReference type="PROSITE" id="PS01154">
    <property type="entry name" value="RNA_POL_L_13KD"/>
    <property type="match status" value="1"/>
</dbReference>
<dbReference type="GO" id="GO:0003899">
    <property type="term" value="F:DNA-directed RNA polymerase activity"/>
    <property type="evidence" value="ECO:0007669"/>
    <property type="project" value="InterPro"/>
</dbReference>
<dbReference type="HAMAP" id="MF_00261">
    <property type="entry name" value="RNApol_arch_Rpo11"/>
    <property type="match status" value="1"/>
</dbReference>
<dbReference type="InterPro" id="IPR036603">
    <property type="entry name" value="RBP11-like"/>
</dbReference>
<comment type="similarity">
    <text evidence="6">Belongs to the archaeal Rpo11/eukaryotic RPB11/RPC19 RNA polymerase subunit family.</text>
</comment>
<dbReference type="AlphaFoldDB" id="A0AA88Y8M8"/>
<dbReference type="Pfam" id="PF13656">
    <property type="entry name" value="RNA_pol_L_2"/>
    <property type="match status" value="1"/>
</dbReference>
<accession>A0AA88Y8M8</accession>
<sequence>MTDKTEPKPKLEVVETPGEDDETCKTFVFHNEDHTLGNSLRYIVMKNPEVQFCGYSIPHPSENKINFRIQTHGTSATDVLMKGLQDLNKASETVLQKFQKSVLDYKQGNYSSDVKMDDS</sequence>
<keyword evidence="3" id="KW-0240">DNA-directed RNA polymerase</keyword>
<dbReference type="Gene3D" id="3.30.1360.10">
    <property type="entry name" value="RNA polymerase, RBP11-like subunit"/>
    <property type="match status" value="1"/>
</dbReference>
<keyword evidence="10" id="KW-1185">Reference proteome</keyword>